<dbReference type="InterPro" id="IPR011009">
    <property type="entry name" value="Kinase-like_dom_sf"/>
</dbReference>
<dbReference type="EMBL" id="CAMXCT010003673">
    <property type="protein sequence ID" value="CAI4005723.1"/>
    <property type="molecule type" value="Genomic_DNA"/>
</dbReference>
<reference evidence="2 3" key="2">
    <citation type="submission" date="2024-05" db="EMBL/GenBank/DDBJ databases">
        <authorList>
            <person name="Chen Y."/>
            <person name="Shah S."/>
            <person name="Dougan E. K."/>
            <person name="Thang M."/>
            <person name="Chan C."/>
        </authorList>
    </citation>
    <scope>NUCLEOTIDE SEQUENCE [LARGE SCALE GENOMIC DNA]</scope>
</reference>
<organism evidence="1">
    <name type="scientific">Cladocopium goreaui</name>
    <dbReference type="NCBI Taxonomy" id="2562237"/>
    <lineage>
        <taxon>Eukaryota</taxon>
        <taxon>Sar</taxon>
        <taxon>Alveolata</taxon>
        <taxon>Dinophyceae</taxon>
        <taxon>Suessiales</taxon>
        <taxon>Symbiodiniaceae</taxon>
        <taxon>Cladocopium</taxon>
    </lineage>
</organism>
<keyword evidence="3" id="KW-1185">Reference proteome</keyword>
<dbReference type="Gene3D" id="1.10.510.10">
    <property type="entry name" value="Transferase(Phosphotransferase) domain 1"/>
    <property type="match status" value="1"/>
</dbReference>
<protein>
    <submittedName>
        <fullName evidence="2">REJ domain-containing protein</fullName>
    </submittedName>
</protein>
<name>A0A9P1D7L3_9DINO</name>
<evidence type="ECO:0000313" key="2">
    <source>
        <dbReference type="EMBL" id="CAL4793035.1"/>
    </source>
</evidence>
<gene>
    <name evidence="1" type="ORF">C1SCF055_LOCUS31427</name>
</gene>
<dbReference type="Proteomes" id="UP001152797">
    <property type="component" value="Unassembled WGS sequence"/>
</dbReference>
<dbReference type="EMBL" id="CAMXCT020003673">
    <property type="protein sequence ID" value="CAL1159098.1"/>
    <property type="molecule type" value="Genomic_DNA"/>
</dbReference>
<dbReference type="SUPFAM" id="SSF56112">
    <property type="entry name" value="Protein kinase-like (PK-like)"/>
    <property type="match status" value="1"/>
</dbReference>
<accession>A0A9P1D7L3</accession>
<dbReference type="EMBL" id="CAMXCT030003673">
    <property type="protein sequence ID" value="CAL4793035.1"/>
    <property type="molecule type" value="Genomic_DNA"/>
</dbReference>
<evidence type="ECO:0000313" key="1">
    <source>
        <dbReference type="EMBL" id="CAI4005723.1"/>
    </source>
</evidence>
<sequence>MLRGKLPFSAETQDATLERTVKCDVSYSAKPFAEVSQGVIDLMKATINRHVDARPSAFECFYKVYSMASPEVRTELENRRARRLSNLALARLALLRTELVRTERKALLRKALLRKALARTALLRTALLRKALLRKALARTELVRMAMALVRTVCSRAAWRNQFACAAHFCIRYGSSIWITAFTDFTDISDLRCVSNIPGITASLSSGVRADRGSD</sequence>
<reference evidence="1" key="1">
    <citation type="submission" date="2022-10" db="EMBL/GenBank/DDBJ databases">
        <authorList>
            <person name="Chen Y."/>
            <person name="Dougan E. K."/>
            <person name="Chan C."/>
            <person name="Rhodes N."/>
            <person name="Thang M."/>
        </authorList>
    </citation>
    <scope>NUCLEOTIDE SEQUENCE</scope>
</reference>
<dbReference type="AlphaFoldDB" id="A0A9P1D7L3"/>
<proteinExistence type="predicted"/>
<comment type="caution">
    <text evidence="1">The sequence shown here is derived from an EMBL/GenBank/DDBJ whole genome shotgun (WGS) entry which is preliminary data.</text>
</comment>
<evidence type="ECO:0000313" key="3">
    <source>
        <dbReference type="Proteomes" id="UP001152797"/>
    </source>
</evidence>